<evidence type="ECO:0000256" key="2">
    <source>
        <dbReference type="ARBA" id="ARBA00022840"/>
    </source>
</evidence>
<dbReference type="SUPFAM" id="SSF52540">
    <property type="entry name" value="P-loop containing nucleoside triphosphate hydrolases"/>
    <property type="match status" value="1"/>
</dbReference>
<dbReference type="GO" id="GO:0016887">
    <property type="term" value="F:ATP hydrolysis activity"/>
    <property type="evidence" value="ECO:0007669"/>
    <property type="project" value="InterPro"/>
</dbReference>
<evidence type="ECO:0000313" key="4">
    <source>
        <dbReference type="EMBL" id="CUP58198.1"/>
    </source>
</evidence>
<keyword evidence="2" id="KW-0067">ATP-binding</keyword>
<name>A0A174PHR3_9FIRM</name>
<accession>A0A174PHR3</accession>
<dbReference type="InterPro" id="IPR011704">
    <property type="entry name" value="ATPase_dyneun-rel_AAA"/>
</dbReference>
<gene>
    <name evidence="4" type="ORF">ERS852523_02097</name>
</gene>
<protein>
    <submittedName>
        <fullName evidence="4">Gas vesicle protein GvpN</fullName>
    </submittedName>
</protein>
<evidence type="ECO:0000256" key="1">
    <source>
        <dbReference type="ARBA" id="ARBA00022741"/>
    </source>
</evidence>
<dbReference type="PANTHER" id="PTHR48103">
    <property type="entry name" value="MIDASIN-RELATED"/>
    <property type="match status" value="1"/>
</dbReference>
<proteinExistence type="predicted"/>
<dbReference type="Proteomes" id="UP000095712">
    <property type="component" value="Unassembled WGS sequence"/>
</dbReference>
<dbReference type="GeneID" id="97505807"/>
<dbReference type="AlphaFoldDB" id="A0A174PHR3"/>
<feature type="domain" description="ATPase dynein-related AAA" evidence="3">
    <location>
        <begin position="394"/>
        <end position="500"/>
    </location>
</feature>
<evidence type="ECO:0000259" key="3">
    <source>
        <dbReference type="Pfam" id="PF07728"/>
    </source>
</evidence>
<sequence>MPNTNFVPNWTFERTLPSPFDSYSGKSAVMKDIASKYCNQPKKRATLHSATLQAVFSYMNLENPPAGKAEEELGAIGSQANNFTIAEYPSRTGLLHVVVYNRMTGKFIAGKYEKPLDLDSKPEPYQFKKDEDSGSALYFALMPTFLSDDEFNEKYQELKQHRDDGFPDLPKAAETAAVLCDNVYRRIRYGDSLPIGNIKVDTPANGVLQRLTPLNIQKGVYAPTEIIQGTFQVLKGGHHYTASAVSIPKEDFVDKYILSNSRTLTPQEESTVPILEDWYVIPKEIQRICEHAKLTTDSKQPMRNFMLRGPAGTGKTEGAKAIAAGLHLPYRCITCSANTEIFDLLGQILPDVDEKQLSLVGELPSFQDITLDPATAYEKLTGTYDEKVSENTVYEELIHHISEEMKQKQAATSSSQQFRYVDTPLVEAIRNGYLVEIQEPTVIANPGVLVGLNSLLDRCNSVFLPNGEVIHRHPDTTIIVTTNHDYAGCRPMNQSVISRMNMVIDMDEPDEETMVERVLAITGCSDKKSVRTMTQIVRSIAQYCQDNLITDGCCGVRELIAWVQSFMVCGDIQEAAHYTILSSVTADSESRIEIEGSCLDTVLAS</sequence>
<keyword evidence="1" id="KW-0547">Nucleotide-binding</keyword>
<reference evidence="4 5" key="1">
    <citation type="submission" date="2015-09" db="EMBL/GenBank/DDBJ databases">
        <authorList>
            <consortium name="Pathogen Informatics"/>
        </authorList>
    </citation>
    <scope>NUCLEOTIDE SEQUENCE [LARGE SCALE GENOMIC DNA]</scope>
    <source>
        <strain evidence="4 5">2789STDY5834911</strain>
    </source>
</reference>
<dbReference type="GO" id="GO:0000027">
    <property type="term" value="P:ribosomal large subunit assembly"/>
    <property type="evidence" value="ECO:0007669"/>
    <property type="project" value="TreeGrafter"/>
</dbReference>
<dbReference type="Gene3D" id="3.40.50.300">
    <property type="entry name" value="P-loop containing nucleotide triphosphate hydrolases"/>
    <property type="match status" value="1"/>
</dbReference>
<dbReference type="GO" id="GO:0030687">
    <property type="term" value="C:preribosome, large subunit precursor"/>
    <property type="evidence" value="ECO:0007669"/>
    <property type="project" value="TreeGrafter"/>
</dbReference>
<dbReference type="Pfam" id="PF07728">
    <property type="entry name" value="AAA_5"/>
    <property type="match status" value="1"/>
</dbReference>
<dbReference type="RefSeq" id="WP_015526834.1">
    <property type="nucleotide sequence ID" value="NZ_CZAW01000020.1"/>
</dbReference>
<dbReference type="InterPro" id="IPR027417">
    <property type="entry name" value="P-loop_NTPase"/>
</dbReference>
<dbReference type="EMBL" id="CZAW01000020">
    <property type="protein sequence ID" value="CUP58198.1"/>
    <property type="molecule type" value="Genomic_DNA"/>
</dbReference>
<organism evidence="4 5">
    <name type="scientific">Blautia wexlerae</name>
    <dbReference type="NCBI Taxonomy" id="418240"/>
    <lineage>
        <taxon>Bacteria</taxon>
        <taxon>Bacillati</taxon>
        <taxon>Bacillota</taxon>
        <taxon>Clostridia</taxon>
        <taxon>Lachnospirales</taxon>
        <taxon>Lachnospiraceae</taxon>
        <taxon>Blautia</taxon>
    </lineage>
</organism>
<dbReference type="GO" id="GO:0005524">
    <property type="term" value="F:ATP binding"/>
    <property type="evidence" value="ECO:0007669"/>
    <property type="project" value="UniProtKB-KW"/>
</dbReference>
<dbReference type="OrthoDB" id="9808317at2"/>
<evidence type="ECO:0000313" key="5">
    <source>
        <dbReference type="Proteomes" id="UP000095712"/>
    </source>
</evidence>
<dbReference type="PANTHER" id="PTHR48103:SF2">
    <property type="entry name" value="MIDASIN"/>
    <property type="match status" value="1"/>
</dbReference>